<dbReference type="SUPFAM" id="SSF50447">
    <property type="entry name" value="Translation proteins"/>
    <property type="match status" value="1"/>
</dbReference>
<evidence type="ECO:0000259" key="1">
    <source>
        <dbReference type="Pfam" id="PF00009"/>
    </source>
</evidence>
<evidence type="ECO:0000259" key="2">
    <source>
        <dbReference type="Pfam" id="PF03144"/>
    </source>
</evidence>
<dbReference type="InterPro" id="IPR009000">
    <property type="entry name" value="Transl_B-barrel_sf"/>
</dbReference>
<dbReference type="InterPro" id="IPR004161">
    <property type="entry name" value="EFTu-like_2"/>
</dbReference>
<gene>
    <name evidence="3" type="ORF">FSB_LOCUS45250</name>
</gene>
<dbReference type="AlphaFoldDB" id="A0A2N9HZ21"/>
<feature type="domain" description="Translation elongation factor EFTu-like" evidence="2">
    <location>
        <begin position="38"/>
        <end position="99"/>
    </location>
</feature>
<dbReference type="PANTHER" id="PTHR43721">
    <property type="entry name" value="ELONGATION FACTOR TU-RELATED"/>
    <property type="match status" value="1"/>
</dbReference>
<dbReference type="GO" id="GO:0003924">
    <property type="term" value="F:GTPase activity"/>
    <property type="evidence" value="ECO:0007669"/>
    <property type="project" value="InterPro"/>
</dbReference>
<organism evidence="3">
    <name type="scientific">Fagus sylvatica</name>
    <name type="common">Beechnut</name>
    <dbReference type="NCBI Taxonomy" id="28930"/>
    <lineage>
        <taxon>Eukaryota</taxon>
        <taxon>Viridiplantae</taxon>
        <taxon>Streptophyta</taxon>
        <taxon>Embryophyta</taxon>
        <taxon>Tracheophyta</taxon>
        <taxon>Spermatophyta</taxon>
        <taxon>Magnoliopsida</taxon>
        <taxon>eudicotyledons</taxon>
        <taxon>Gunneridae</taxon>
        <taxon>Pentapetalae</taxon>
        <taxon>rosids</taxon>
        <taxon>fabids</taxon>
        <taxon>Fagales</taxon>
        <taxon>Fagaceae</taxon>
        <taxon>Fagus</taxon>
    </lineage>
</organism>
<name>A0A2N9HZ21_FAGSY</name>
<feature type="domain" description="Tr-type G" evidence="1">
    <location>
        <begin position="1"/>
        <end position="34"/>
    </location>
</feature>
<dbReference type="GO" id="GO:0005525">
    <property type="term" value="F:GTP binding"/>
    <property type="evidence" value="ECO:0007669"/>
    <property type="project" value="InterPro"/>
</dbReference>
<dbReference type="GO" id="GO:0005739">
    <property type="term" value="C:mitochondrion"/>
    <property type="evidence" value="ECO:0007669"/>
    <property type="project" value="TreeGrafter"/>
</dbReference>
<dbReference type="GO" id="GO:0003746">
    <property type="term" value="F:translation elongation factor activity"/>
    <property type="evidence" value="ECO:0007669"/>
    <property type="project" value="TreeGrafter"/>
</dbReference>
<protein>
    <recommendedName>
        <fullName evidence="4">Translation elongation factor EFTu-like domain-containing protein</fullName>
    </recommendedName>
</protein>
<dbReference type="InterPro" id="IPR050055">
    <property type="entry name" value="EF-Tu_GTPase"/>
</dbReference>
<reference evidence="3" key="1">
    <citation type="submission" date="2018-02" db="EMBL/GenBank/DDBJ databases">
        <authorList>
            <person name="Cohen D.B."/>
            <person name="Kent A.D."/>
        </authorList>
    </citation>
    <scope>NUCLEOTIDE SEQUENCE</scope>
</reference>
<dbReference type="Pfam" id="PF00009">
    <property type="entry name" value="GTP_EFTU"/>
    <property type="match status" value="1"/>
</dbReference>
<dbReference type="PANTHER" id="PTHR43721:SF22">
    <property type="entry name" value="ELONGATION FACTOR TU, MITOCHONDRIAL"/>
    <property type="match status" value="1"/>
</dbReference>
<evidence type="ECO:0000313" key="3">
    <source>
        <dbReference type="EMBL" id="SPD17368.1"/>
    </source>
</evidence>
<dbReference type="Gene3D" id="2.40.30.10">
    <property type="entry name" value="Translation factors"/>
    <property type="match status" value="1"/>
</dbReference>
<accession>A0A2N9HZ21</accession>
<sequence>MITSVAQMDGGILVVFAPDGPMAQTKEHILLAHQGHETIATSCIEQGVIKVGEKVEVLGLRQGGPLKTTVTSVEMFKKMLDNGQVGDNVGLLLRGLYLNTFFVYIKPKGKWFLITIAIWCEEAEARSWW</sequence>
<dbReference type="EMBL" id="OIVN01004445">
    <property type="protein sequence ID" value="SPD17368.1"/>
    <property type="molecule type" value="Genomic_DNA"/>
</dbReference>
<dbReference type="Pfam" id="PF03144">
    <property type="entry name" value="GTP_EFTU_D2"/>
    <property type="match status" value="1"/>
</dbReference>
<proteinExistence type="predicted"/>
<dbReference type="GO" id="GO:0070125">
    <property type="term" value="P:mitochondrial translational elongation"/>
    <property type="evidence" value="ECO:0007669"/>
    <property type="project" value="TreeGrafter"/>
</dbReference>
<evidence type="ECO:0008006" key="4">
    <source>
        <dbReference type="Google" id="ProtNLM"/>
    </source>
</evidence>
<dbReference type="InterPro" id="IPR000795">
    <property type="entry name" value="T_Tr_GTP-bd_dom"/>
</dbReference>